<proteinExistence type="predicted"/>
<dbReference type="GeneID" id="87858009"/>
<accession>A0AAE0JNE1</accession>
<evidence type="ECO:0000256" key="1">
    <source>
        <dbReference type="SAM" id="MobiDB-lite"/>
    </source>
</evidence>
<name>A0AAE0JNE1_9PEZI</name>
<comment type="caution">
    <text evidence="2">The sequence shown here is derived from an EMBL/GenBank/DDBJ whole genome shotgun (WGS) entry which is preliminary data.</text>
</comment>
<feature type="region of interest" description="Disordered" evidence="1">
    <location>
        <begin position="1"/>
        <end position="113"/>
    </location>
</feature>
<keyword evidence="3" id="KW-1185">Reference proteome</keyword>
<sequence length="620" mass="67437">MFRGGSSKPDQGAEGSRKPPQSPEAQRAYNQMRDVEEESKRTGRLSEALRQRERDRRNVIGHSPYLEIPTPQRRPRSRTGSIGSTGPASTQGSDGGVEDCGRKRRGHRTKPLEEPQRLRTAFIRTYVGACGECRTRKVKCTHFDDAELEANYQALRRSRLSVSPSSPSLHIPISPPVFYSPVQCPNELVGVGSHTVGFPNQPIVNHHEHLPDDIVLESPTLVNTSRGGLFLSKEDAPTNINAAYSPAYSPSYPAPLGFGEPYTPFPNSYPGSPMLSSPASSVGDVDKPLGLLTNDLIWECKRGAIDSWAVAPTDNGSYQCHARFPNHITFLEHYRTQHEPFVNEKIVRRCKCCGAFEGPFALSCTKCQNDACLLCDASGPLDTWYYGTMMPPAPSLTSGTSTITTGQGFGNGLLGPPSFYGSNSYGPNCHGSNPYTSNSYGIYGSSYAGSTSNQTFGTAPTPRSEHSFHQVTSKQGFTRHRDENSTSPTTIKDHSKGPFRDHHFPQKSFAKCASPTTFSLILKSAKSFSFSNLNLNFPCLALAHYLILLLLLPLGSSDANTTTAPSSSLIKRAAEDMPLVSAVCIALGVFGMWLFRSGSQSVEEVAEEGRASLLPMSLIA</sequence>
<reference evidence="2" key="1">
    <citation type="journal article" date="2023" name="Mol. Phylogenet. Evol.">
        <title>Genome-scale phylogeny and comparative genomics of the fungal order Sordariales.</title>
        <authorList>
            <person name="Hensen N."/>
            <person name="Bonometti L."/>
            <person name="Westerberg I."/>
            <person name="Brannstrom I.O."/>
            <person name="Guillou S."/>
            <person name="Cros-Aarteil S."/>
            <person name="Calhoun S."/>
            <person name="Haridas S."/>
            <person name="Kuo A."/>
            <person name="Mondo S."/>
            <person name="Pangilinan J."/>
            <person name="Riley R."/>
            <person name="LaButti K."/>
            <person name="Andreopoulos B."/>
            <person name="Lipzen A."/>
            <person name="Chen C."/>
            <person name="Yan M."/>
            <person name="Daum C."/>
            <person name="Ng V."/>
            <person name="Clum A."/>
            <person name="Steindorff A."/>
            <person name="Ohm R.A."/>
            <person name="Martin F."/>
            <person name="Silar P."/>
            <person name="Natvig D.O."/>
            <person name="Lalanne C."/>
            <person name="Gautier V."/>
            <person name="Ament-Velasquez S.L."/>
            <person name="Kruys A."/>
            <person name="Hutchinson M.I."/>
            <person name="Powell A.J."/>
            <person name="Barry K."/>
            <person name="Miller A.N."/>
            <person name="Grigoriev I.V."/>
            <person name="Debuchy R."/>
            <person name="Gladieux P."/>
            <person name="Hiltunen Thoren M."/>
            <person name="Johannesson H."/>
        </authorList>
    </citation>
    <scope>NUCLEOTIDE SEQUENCE</scope>
    <source>
        <strain evidence="2">CBS 560.94</strain>
    </source>
</reference>
<evidence type="ECO:0000313" key="3">
    <source>
        <dbReference type="Proteomes" id="UP001278500"/>
    </source>
</evidence>
<gene>
    <name evidence="2" type="ORF">B0H65DRAFT_13495</name>
</gene>
<feature type="region of interest" description="Disordered" evidence="1">
    <location>
        <begin position="470"/>
        <end position="497"/>
    </location>
</feature>
<feature type="compositionally biased region" description="Basic and acidic residues" evidence="1">
    <location>
        <begin position="47"/>
        <end position="58"/>
    </location>
</feature>
<protein>
    <submittedName>
        <fullName evidence="2">Uncharacterized protein</fullName>
    </submittedName>
</protein>
<organism evidence="2 3">
    <name type="scientific">Neurospora tetraspora</name>
    <dbReference type="NCBI Taxonomy" id="94610"/>
    <lineage>
        <taxon>Eukaryota</taxon>
        <taxon>Fungi</taxon>
        <taxon>Dikarya</taxon>
        <taxon>Ascomycota</taxon>
        <taxon>Pezizomycotina</taxon>
        <taxon>Sordariomycetes</taxon>
        <taxon>Sordariomycetidae</taxon>
        <taxon>Sordariales</taxon>
        <taxon>Sordariaceae</taxon>
        <taxon>Neurospora</taxon>
    </lineage>
</organism>
<dbReference type="EMBL" id="JAUEPP010000001">
    <property type="protein sequence ID" value="KAK3354460.1"/>
    <property type="molecule type" value="Genomic_DNA"/>
</dbReference>
<reference evidence="2" key="2">
    <citation type="submission" date="2023-06" db="EMBL/GenBank/DDBJ databases">
        <authorList>
            <consortium name="Lawrence Berkeley National Laboratory"/>
            <person name="Haridas S."/>
            <person name="Hensen N."/>
            <person name="Bonometti L."/>
            <person name="Westerberg I."/>
            <person name="Brannstrom I.O."/>
            <person name="Guillou S."/>
            <person name="Cros-Aarteil S."/>
            <person name="Calhoun S."/>
            <person name="Kuo A."/>
            <person name="Mondo S."/>
            <person name="Pangilinan J."/>
            <person name="Riley R."/>
            <person name="Labutti K."/>
            <person name="Andreopoulos B."/>
            <person name="Lipzen A."/>
            <person name="Chen C."/>
            <person name="Yanf M."/>
            <person name="Daum C."/>
            <person name="Ng V."/>
            <person name="Clum A."/>
            <person name="Steindorff A."/>
            <person name="Ohm R."/>
            <person name="Martin F."/>
            <person name="Silar P."/>
            <person name="Natvig D."/>
            <person name="Lalanne C."/>
            <person name="Gautier V."/>
            <person name="Ament-Velasquez S.L."/>
            <person name="Kruys A."/>
            <person name="Hutchinson M.I."/>
            <person name="Powell A.J."/>
            <person name="Barry K."/>
            <person name="Miller A.N."/>
            <person name="Grigoriev I.V."/>
            <person name="Debuchy R."/>
            <person name="Gladieux P."/>
            <person name="Thoren M.H."/>
            <person name="Johannesson H."/>
        </authorList>
    </citation>
    <scope>NUCLEOTIDE SEQUENCE</scope>
    <source>
        <strain evidence="2">CBS 560.94</strain>
    </source>
</reference>
<feature type="compositionally biased region" description="Polar residues" evidence="1">
    <location>
        <begin position="78"/>
        <end position="92"/>
    </location>
</feature>
<dbReference type="RefSeq" id="XP_062685838.1">
    <property type="nucleotide sequence ID" value="XM_062820855.1"/>
</dbReference>
<dbReference type="Proteomes" id="UP001278500">
    <property type="component" value="Unassembled WGS sequence"/>
</dbReference>
<dbReference type="AlphaFoldDB" id="A0AAE0JNE1"/>
<evidence type="ECO:0000313" key="2">
    <source>
        <dbReference type="EMBL" id="KAK3354460.1"/>
    </source>
</evidence>